<name>A0A8H2ZN91_9HELO</name>
<dbReference type="OrthoDB" id="3561688at2759"/>
<feature type="compositionally biased region" description="Polar residues" evidence="1">
    <location>
        <begin position="92"/>
        <end position="104"/>
    </location>
</feature>
<dbReference type="AlphaFoldDB" id="A0A8H2ZN91"/>
<reference evidence="2" key="1">
    <citation type="submission" date="2020-10" db="EMBL/GenBank/DDBJ databases">
        <authorList>
            <person name="Kusch S."/>
        </authorList>
    </citation>
    <scope>NUCLEOTIDE SEQUENCE</scope>
    <source>
        <strain evidence="2">SwB9</strain>
    </source>
</reference>
<feature type="compositionally biased region" description="Basic and acidic residues" evidence="1">
    <location>
        <begin position="353"/>
        <end position="363"/>
    </location>
</feature>
<evidence type="ECO:0000313" key="3">
    <source>
        <dbReference type="Proteomes" id="UP000624404"/>
    </source>
</evidence>
<comment type="caution">
    <text evidence="2">The sequence shown here is derived from an EMBL/GenBank/DDBJ whole genome shotgun (WGS) entry which is preliminary data.</text>
</comment>
<protein>
    <submittedName>
        <fullName evidence="2">6baee7b6-4c66-4409-8c0b-ece9661d1065</fullName>
    </submittedName>
</protein>
<feature type="region of interest" description="Disordered" evidence="1">
    <location>
        <begin position="54"/>
        <end position="104"/>
    </location>
</feature>
<proteinExistence type="predicted"/>
<accession>A0A8H2ZN91</accession>
<dbReference type="EMBL" id="CAJHIA010000014">
    <property type="protein sequence ID" value="CAD6445277.1"/>
    <property type="molecule type" value="Genomic_DNA"/>
</dbReference>
<keyword evidence="3" id="KW-1185">Reference proteome</keyword>
<feature type="compositionally biased region" description="Polar residues" evidence="1">
    <location>
        <begin position="212"/>
        <end position="235"/>
    </location>
</feature>
<feature type="region of interest" description="Disordered" evidence="1">
    <location>
        <begin position="176"/>
        <end position="236"/>
    </location>
</feature>
<evidence type="ECO:0000313" key="2">
    <source>
        <dbReference type="EMBL" id="CAD6445277.1"/>
    </source>
</evidence>
<evidence type="ECO:0000256" key="1">
    <source>
        <dbReference type="SAM" id="MobiDB-lite"/>
    </source>
</evidence>
<organism evidence="2 3">
    <name type="scientific">Sclerotinia trifoliorum</name>
    <dbReference type="NCBI Taxonomy" id="28548"/>
    <lineage>
        <taxon>Eukaryota</taxon>
        <taxon>Fungi</taxon>
        <taxon>Dikarya</taxon>
        <taxon>Ascomycota</taxon>
        <taxon>Pezizomycotina</taxon>
        <taxon>Leotiomycetes</taxon>
        <taxon>Helotiales</taxon>
        <taxon>Sclerotiniaceae</taxon>
        <taxon>Sclerotinia</taxon>
    </lineage>
</organism>
<feature type="region of interest" description="Disordered" evidence="1">
    <location>
        <begin position="692"/>
        <end position="722"/>
    </location>
</feature>
<feature type="region of interest" description="Disordered" evidence="1">
    <location>
        <begin position="353"/>
        <end position="377"/>
    </location>
</feature>
<gene>
    <name evidence="2" type="ORF">SCLTRI_LOCUS5068</name>
</gene>
<sequence>MPDVPLHKALGVGLSWLGGGKGKALKNLKKAHLEIDLVESSMELHHMAQAMGLESVSKDENINNNTHKSRRHHEKSKNEPPPKTSIPMGPSRSGSTIDYSKTDGYQRSIWQRDGGYSSYSDKLPAHDSPLITIGYTENSSEYPGAELGMGGKPWGRQSPPAHSTLENYVLPYRTSGTSQVGSPVGSKRFPAELPTSANKPSEEETHVIGSGYKSNSHQHQNYQGHLQSSLPSSPQAIFDPVRDAAARNRTDSAVHTNPKSDTSSHAILTRKPVQSFPYQQAPIGEKIENSKSYHKEERAKINRRNEEEVLQERRERKLKDIPQESKKPHDVYIDEACAAKIRHRNEEEILRERKERKLKESRKINQQADTQLPPSLPPKIPLSFNIRPDHPPPNTAISQGSIRIPISSSVPTSSFIPHNSYLITPANQHMHPNKPTTQNNINIQNHTIHDHHTTKHKAPQAQAHSWNKSNAFLTRAPPTFPIYYPAARELDGTSIYVEINHDHHSPREHIRLLETLMNIEGIRKKDGERIAVDIGVDMDVDVDVRSSSMVRARRYAFAEKTNLVLGTLGTLGSGYEFVREKGAERAGYGGGRIGAGGMYLYGENVYPNGMIRKDLVGAANGERRVPGRGEQNIPEIQVRSPTLSAALRAQKDAGIHMNTDRNFTRMNEETEELPVPELGIETEHMHIHAKESGRRRHRHAHKHRHHSHKRDIDGEVDAARSI</sequence>
<dbReference type="Proteomes" id="UP000624404">
    <property type="component" value="Unassembled WGS sequence"/>
</dbReference>
<feature type="compositionally biased region" description="Basic residues" evidence="1">
    <location>
        <begin position="693"/>
        <end position="709"/>
    </location>
</feature>